<keyword evidence="7" id="KW-0807">Transducer</keyword>
<dbReference type="SMART" id="SM01381">
    <property type="entry name" value="7TM_GPCR_Srsx"/>
    <property type="match status" value="1"/>
</dbReference>
<keyword evidence="2 8" id="KW-0812">Transmembrane</keyword>
<evidence type="ECO:0000313" key="10">
    <source>
        <dbReference type="Proteomes" id="UP001652625"/>
    </source>
</evidence>
<dbReference type="SUPFAM" id="SSF81321">
    <property type="entry name" value="Family A G protein-coupled receptor-like"/>
    <property type="match status" value="1"/>
</dbReference>
<feature type="transmembrane region" description="Helical" evidence="8">
    <location>
        <begin position="56"/>
        <end position="75"/>
    </location>
</feature>
<feature type="transmembrane region" description="Helical" evidence="8">
    <location>
        <begin position="133"/>
        <end position="155"/>
    </location>
</feature>
<comment type="subcellular location">
    <subcellularLocation>
        <location evidence="1">Membrane</location>
        <topology evidence="1">Multi-pass membrane protein</topology>
    </subcellularLocation>
</comment>
<gene>
    <name evidence="11" type="primary">LOC100204399</name>
</gene>
<protein>
    <submittedName>
        <fullName evidence="11">Neuropeptide receptor 22</fullName>
    </submittedName>
</protein>
<evidence type="ECO:0000256" key="1">
    <source>
        <dbReference type="ARBA" id="ARBA00004141"/>
    </source>
</evidence>
<keyword evidence="6 11" id="KW-0675">Receptor</keyword>
<dbReference type="Gene3D" id="1.20.1070.10">
    <property type="entry name" value="Rhodopsin 7-helix transmembrane proteins"/>
    <property type="match status" value="1"/>
</dbReference>
<sequence length="364" mass="42505">MNYQNMTEQKDFKDDRSHVAVMVTLLIFIMVIALIGNIIVVIVVTKKKRMQTFTNWMILNLSIADLWVALLSIPLDIPMELNNQRWIYGKILCSLIYPLQTSSVYGSVFTLVALSLSRFWAIAKPFKRQPNIFAAKTIIAVIWFCSLVVVIPYMLVLKYSESNGVQSCSENWTEKQRKTYTIAIFVFQYVFPLMIISIAYTYIIRELCSQKNGENNNCRRKQQESKKVVKLLCIITLVFAICILPYHIFALCEEFEILNRESNYILHLTCYIFLYAHSAINPFIYNIFNTEFRDSFKELCKALLHFLFNYKTINGNAYVSRSRLSYLPGNRLSTISTNTIIRVRYSKYFADDNMELENTFLEDD</sequence>
<reference evidence="11" key="1">
    <citation type="submission" date="2025-08" db="UniProtKB">
        <authorList>
            <consortium name="RefSeq"/>
        </authorList>
    </citation>
    <scope>IDENTIFICATION</scope>
</reference>
<organism evidence="10 11">
    <name type="scientific">Hydra vulgaris</name>
    <name type="common">Hydra</name>
    <name type="synonym">Hydra attenuata</name>
    <dbReference type="NCBI Taxonomy" id="6087"/>
    <lineage>
        <taxon>Eukaryota</taxon>
        <taxon>Metazoa</taxon>
        <taxon>Cnidaria</taxon>
        <taxon>Hydrozoa</taxon>
        <taxon>Hydroidolina</taxon>
        <taxon>Anthoathecata</taxon>
        <taxon>Aplanulata</taxon>
        <taxon>Hydridae</taxon>
        <taxon>Hydra</taxon>
    </lineage>
</organism>
<name>A0ABM4CZQ1_HYDVU</name>
<evidence type="ECO:0000256" key="3">
    <source>
        <dbReference type="ARBA" id="ARBA00022989"/>
    </source>
</evidence>
<dbReference type="PROSITE" id="PS50262">
    <property type="entry name" value="G_PROTEIN_RECEP_F1_2"/>
    <property type="match status" value="1"/>
</dbReference>
<dbReference type="GeneID" id="100204399"/>
<evidence type="ECO:0000256" key="2">
    <source>
        <dbReference type="ARBA" id="ARBA00022692"/>
    </source>
</evidence>
<evidence type="ECO:0000256" key="7">
    <source>
        <dbReference type="ARBA" id="ARBA00023224"/>
    </source>
</evidence>
<evidence type="ECO:0000256" key="5">
    <source>
        <dbReference type="ARBA" id="ARBA00023136"/>
    </source>
</evidence>
<keyword evidence="4" id="KW-0297">G-protein coupled receptor</keyword>
<dbReference type="InterPro" id="IPR017452">
    <property type="entry name" value="GPCR_Rhodpsn_7TM"/>
</dbReference>
<dbReference type="RefSeq" id="XP_065667429.1">
    <property type="nucleotide sequence ID" value="XM_065811357.1"/>
</dbReference>
<dbReference type="PANTHER" id="PTHR45695:SF9">
    <property type="entry name" value="LEUCOKININ RECEPTOR"/>
    <property type="match status" value="1"/>
</dbReference>
<feature type="transmembrane region" description="Helical" evidence="8">
    <location>
        <begin position="228"/>
        <end position="249"/>
    </location>
</feature>
<evidence type="ECO:0000256" key="4">
    <source>
        <dbReference type="ARBA" id="ARBA00023040"/>
    </source>
</evidence>
<accession>A0ABM4CZQ1</accession>
<evidence type="ECO:0000256" key="8">
    <source>
        <dbReference type="SAM" id="Phobius"/>
    </source>
</evidence>
<dbReference type="PANTHER" id="PTHR45695">
    <property type="entry name" value="LEUCOKININ RECEPTOR-RELATED"/>
    <property type="match status" value="1"/>
</dbReference>
<evidence type="ECO:0000259" key="9">
    <source>
        <dbReference type="PROSITE" id="PS50262"/>
    </source>
</evidence>
<keyword evidence="3 8" id="KW-1133">Transmembrane helix</keyword>
<evidence type="ECO:0000313" key="11">
    <source>
        <dbReference type="RefSeq" id="XP_065667429.1"/>
    </source>
</evidence>
<dbReference type="PRINTS" id="PR00237">
    <property type="entry name" value="GPCRRHODOPSN"/>
</dbReference>
<feature type="transmembrane region" description="Helical" evidence="8">
    <location>
        <begin position="20"/>
        <end position="44"/>
    </location>
</feature>
<keyword evidence="10" id="KW-1185">Reference proteome</keyword>
<keyword evidence="5 8" id="KW-0472">Membrane</keyword>
<evidence type="ECO:0000256" key="6">
    <source>
        <dbReference type="ARBA" id="ARBA00023170"/>
    </source>
</evidence>
<dbReference type="Proteomes" id="UP001652625">
    <property type="component" value="Chromosome 12"/>
</dbReference>
<dbReference type="Pfam" id="PF00001">
    <property type="entry name" value="7tm_1"/>
    <property type="match status" value="1"/>
</dbReference>
<feature type="domain" description="G-protein coupled receptors family 1 profile" evidence="9">
    <location>
        <begin position="36"/>
        <end position="285"/>
    </location>
</feature>
<dbReference type="CDD" id="cd00637">
    <property type="entry name" value="7tm_classA_rhodopsin-like"/>
    <property type="match status" value="1"/>
</dbReference>
<feature type="transmembrane region" description="Helical" evidence="8">
    <location>
        <begin position="264"/>
        <end position="288"/>
    </location>
</feature>
<feature type="transmembrane region" description="Helical" evidence="8">
    <location>
        <begin position="95"/>
        <end position="121"/>
    </location>
</feature>
<feature type="transmembrane region" description="Helical" evidence="8">
    <location>
        <begin position="180"/>
        <end position="203"/>
    </location>
</feature>
<dbReference type="InterPro" id="IPR000276">
    <property type="entry name" value="GPCR_Rhodpsn"/>
</dbReference>
<proteinExistence type="predicted"/>